<protein>
    <submittedName>
        <fullName evidence="1">Uncharacterized protein</fullName>
    </submittedName>
</protein>
<gene>
    <name evidence="1" type="ORF">REIFOR_03064</name>
</gene>
<evidence type="ECO:0000313" key="1">
    <source>
        <dbReference type="EMBL" id="ATX78183.1"/>
    </source>
</evidence>
<name>A0A2K8KU07_9GAMM</name>
<dbReference type="KEGG" id="rfo:REIFOR_03064"/>
<accession>A0A2K8KU07</accession>
<proteinExistence type="predicted"/>
<keyword evidence="2" id="KW-1185">Reference proteome</keyword>
<dbReference type="RefSeq" id="WP_145980315.1">
    <property type="nucleotide sequence ID" value="NZ_CP011797.1"/>
</dbReference>
<dbReference type="EMBL" id="CP011797">
    <property type="protein sequence ID" value="ATX78183.1"/>
    <property type="molecule type" value="Genomic_DNA"/>
</dbReference>
<reference evidence="1 2" key="1">
    <citation type="journal article" date="2017" name="Environ. Microbiol.">
        <title>Genomic and physiological analyses of 'Reinekea forsetii' reveal a versatile opportunistic lifestyle during spring algae blooms.</title>
        <authorList>
            <person name="Avci B."/>
            <person name="Hahnke R.L."/>
            <person name="Chafee M."/>
            <person name="Fischer T."/>
            <person name="Gruber-Vodicka H."/>
            <person name="Tegetmeyer H.E."/>
            <person name="Harder J."/>
            <person name="Fuchs B.M."/>
            <person name="Amann R.I."/>
            <person name="Teeling H."/>
        </authorList>
    </citation>
    <scope>NUCLEOTIDE SEQUENCE [LARGE SCALE GENOMIC DNA]</scope>
    <source>
        <strain evidence="1 2">Hel1_31_D35</strain>
    </source>
</reference>
<evidence type="ECO:0000313" key="2">
    <source>
        <dbReference type="Proteomes" id="UP000229757"/>
    </source>
</evidence>
<dbReference type="Proteomes" id="UP000229757">
    <property type="component" value="Chromosome"/>
</dbReference>
<sequence length="73" mass="8704">MYQQGCIISLVSLFYKVRAVIGRIILRRKKIHKIDFPHLNEHMRRDLGYYNGDGAHRVHDRDLRAHHPFNRGP</sequence>
<dbReference type="AlphaFoldDB" id="A0A2K8KU07"/>
<organism evidence="1 2">
    <name type="scientific">Reinekea forsetii</name>
    <dbReference type="NCBI Taxonomy" id="1336806"/>
    <lineage>
        <taxon>Bacteria</taxon>
        <taxon>Pseudomonadati</taxon>
        <taxon>Pseudomonadota</taxon>
        <taxon>Gammaproteobacteria</taxon>
        <taxon>Oceanospirillales</taxon>
        <taxon>Saccharospirillaceae</taxon>
        <taxon>Reinekea</taxon>
    </lineage>
</organism>